<feature type="compositionally biased region" description="Basic and acidic residues" evidence="1">
    <location>
        <begin position="253"/>
        <end position="263"/>
    </location>
</feature>
<feature type="compositionally biased region" description="Acidic residues" evidence="1">
    <location>
        <begin position="365"/>
        <end position="385"/>
    </location>
</feature>
<feature type="compositionally biased region" description="Low complexity" evidence="1">
    <location>
        <begin position="308"/>
        <end position="337"/>
    </location>
</feature>
<evidence type="ECO:0000313" key="2">
    <source>
        <dbReference type="EMBL" id="WWC89985.1"/>
    </source>
</evidence>
<feature type="compositionally biased region" description="Polar residues" evidence="1">
    <location>
        <begin position="503"/>
        <end position="519"/>
    </location>
</feature>
<feature type="compositionally biased region" description="Low complexity" evidence="1">
    <location>
        <begin position="79"/>
        <end position="110"/>
    </location>
</feature>
<organism evidence="2 3">
    <name type="scientific">Kwoniella dendrophila CBS 6074</name>
    <dbReference type="NCBI Taxonomy" id="1295534"/>
    <lineage>
        <taxon>Eukaryota</taxon>
        <taxon>Fungi</taxon>
        <taxon>Dikarya</taxon>
        <taxon>Basidiomycota</taxon>
        <taxon>Agaricomycotina</taxon>
        <taxon>Tremellomycetes</taxon>
        <taxon>Tremellales</taxon>
        <taxon>Cryptococcaceae</taxon>
        <taxon>Kwoniella</taxon>
    </lineage>
</organism>
<gene>
    <name evidence="2" type="ORF">L201_004915</name>
</gene>
<proteinExistence type="predicted"/>
<feature type="compositionally biased region" description="Low complexity" evidence="1">
    <location>
        <begin position="61"/>
        <end position="72"/>
    </location>
</feature>
<reference evidence="2 3" key="1">
    <citation type="submission" date="2024-01" db="EMBL/GenBank/DDBJ databases">
        <title>Comparative genomics of Cryptococcus and Kwoniella reveals pathogenesis evolution and contrasting modes of karyotype evolution via chromosome fusion or intercentromeric recombination.</title>
        <authorList>
            <person name="Coelho M.A."/>
            <person name="David-Palma M."/>
            <person name="Shea T."/>
            <person name="Bowers K."/>
            <person name="McGinley-Smith S."/>
            <person name="Mohammad A.W."/>
            <person name="Gnirke A."/>
            <person name="Yurkov A.M."/>
            <person name="Nowrousian M."/>
            <person name="Sun S."/>
            <person name="Cuomo C.A."/>
            <person name="Heitman J."/>
        </authorList>
    </citation>
    <scope>NUCLEOTIDE SEQUENCE [LARGE SCALE GENOMIC DNA]</scope>
    <source>
        <strain evidence="2 3">CBS 6074</strain>
    </source>
</reference>
<sequence>MTNQPISPEILTPVTDHPHDPPTLNINSDNDERIVNTKTNTPQQTQQQPVSLLTALIHSSDNNSNKNIKNQNTGTGILSSHSSTPSTAFSSPRSHGILQQSQSQTQQQQQGASILRRESNSGLSDDGNIGLGLKGMETLKSRLENIEEKRERIGWAADVEQPPVRSGLKFAVASHPNRPSSSTNQTPNLEAPGEAEYDTDEGYQEDEEDGFDSDSSQDSQINPRFPFARPTNFEQHPRYIGSTHIPTITSPGKRLEEEKEKADPAPSLLPPPSRRGRGHIRVDENTVSENAASKDKICSRHRSPPPARSRSISRSSSRHQSSSKSAPHSPSKSHPTSAGNGRLSDAGPRSNRAGSPMPSASQLSELDDDEEDLENDDDDDEEDAGGDSPKYDIPSTGWRSDDAVFYGPKARQVTPIARHRPRRHSSALDRAVFVDSDDDGEGDVVVDGVSPQNSGISGFLRRASEHIPGFRRPSSGLNRSSTTRSTTSQAQIPCPPALDNTPAMAQNNTPSDLNNSTGGLTHRLENALSIPSVPSSAAVSRSTSLNKPNQSYSRPNQLNKQSQSENPTTTTTTTTQHNQINRVVTPQSIPNIKFKDNEQLGWTDEALLEIRKSRKSDQL</sequence>
<dbReference type="AlphaFoldDB" id="A0AAX4JZL7"/>
<dbReference type="EMBL" id="CP144103">
    <property type="protein sequence ID" value="WWC89985.1"/>
    <property type="molecule type" value="Genomic_DNA"/>
</dbReference>
<feature type="region of interest" description="Disordered" evidence="1">
    <location>
        <begin position="1"/>
        <end position="31"/>
    </location>
</feature>
<protein>
    <recommendedName>
        <fullName evidence="4">Shugoshin C-terminal domain-containing protein</fullName>
    </recommendedName>
</protein>
<keyword evidence="3" id="KW-1185">Reference proteome</keyword>
<feature type="compositionally biased region" description="Polar residues" evidence="1">
    <location>
        <begin position="545"/>
        <end position="567"/>
    </location>
</feature>
<feature type="region of interest" description="Disordered" evidence="1">
    <location>
        <begin position="173"/>
        <end position="590"/>
    </location>
</feature>
<feature type="region of interest" description="Disordered" evidence="1">
    <location>
        <begin position="61"/>
        <end position="133"/>
    </location>
</feature>
<evidence type="ECO:0000256" key="1">
    <source>
        <dbReference type="SAM" id="MobiDB-lite"/>
    </source>
</evidence>
<accession>A0AAX4JZL7</accession>
<feature type="compositionally biased region" description="Low complexity" evidence="1">
    <location>
        <begin position="479"/>
        <end position="488"/>
    </location>
</feature>
<feature type="compositionally biased region" description="Polar residues" evidence="1">
    <location>
        <begin position="177"/>
        <end position="188"/>
    </location>
</feature>
<feature type="compositionally biased region" description="Acidic residues" evidence="1">
    <location>
        <begin position="193"/>
        <end position="212"/>
    </location>
</feature>
<dbReference type="GeneID" id="91095585"/>
<name>A0AAX4JZL7_9TREE</name>
<dbReference type="RefSeq" id="XP_066076748.1">
    <property type="nucleotide sequence ID" value="XM_066220651.1"/>
</dbReference>
<feature type="compositionally biased region" description="Low complexity" evidence="1">
    <location>
        <begin position="529"/>
        <end position="544"/>
    </location>
</feature>
<feature type="compositionally biased region" description="Acidic residues" evidence="1">
    <location>
        <begin position="435"/>
        <end position="444"/>
    </location>
</feature>
<dbReference type="Proteomes" id="UP001355207">
    <property type="component" value="Chromosome 6"/>
</dbReference>
<evidence type="ECO:0000313" key="3">
    <source>
        <dbReference type="Proteomes" id="UP001355207"/>
    </source>
</evidence>
<evidence type="ECO:0008006" key="4">
    <source>
        <dbReference type="Google" id="ProtNLM"/>
    </source>
</evidence>
<feature type="compositionally biased region" description="Polar residues" evidence="1">
    <location>
        <begin position="576"/>
        <end position="590"/>
    </location>
</feature>